<feature type="region of interest" description="Disordered" evidence="2">
    <location>
        <begin position="782"/>
        <end position="819"/>
    </location>
</feature>
<evidence type="ECO:0008006" key="8">
    <source>
        <dbReference type="Google" id="ProtNLM"/>
    </source>
</evidence>
<feature type="zinc finger region" description="C3H1-type" evidence="1">
    <location>
        <begin position="327"/>
        <end position="355"/>
    </location>
</feature>
<feature type="region of interest" description="Disordered" evidence="2">
    <location>
        <begin position="24"/>
        <end position="50"/>
    </location>
</feature>
<keyword evidence="1" id="KW-0863">Zinc-finger</keyword>
<dbReference type="SUPFAM" id="SSF53098">
    <property type="entry name" value="Ribonuclease H-like"/>
    <property type="match status" value="1"/>
</dbReference>
<dbReference type="PROSITE" id="PS50994">
    <property type="entry name" value="INTEGRASE"/>
    <property type="match status" value="1"/>
</dbReference>
<name>A0A1Q9EWN4_SYMMI</name>
<keyword evidence="1" id="KW-0862">Zinc</keyword>
<dbReference type="Proteomes" id="UP000186817">
    <property type="component" value="Unassembled WGS sequence"/>
</dbReference>
<feature type="compositionally biased region" description="Low complexity" evidence="2">
    <location>
        <begin position="306"/>
        <end position="325"/>
    </location>
</feature>
<sequence>MTTTERLLEKVAEGLHQLQQVQLDKMDKRSADEAPEQCKAGTTTLPPLPAANGNESAVALQDWLEVIDGPLRDISDSSSWWWDSVKKRACDNYRVWVASGPYERLAHKPPTAEDLEKGKFSRLSARTAGMLLQAMAETVRAEMVARSITRSPVALLFRLYTMYQPGGESEKAYILQYLVTPPKAQTAVEMVATLRQWERMLLRADNLSIAKPDPSLLVRGLKGLVGDVWAKDRDVTFRTQLVKSRLGVDVSPTWESALQLHQHLRAEAENMVHALPTTTTKPAVGDGQRDPRLRPLQPSQSQGTINPAKAPPTSTTTTSTANATAGGTGEKKCKWFTEPQGCRRGANCKFVHSFEGVWKKNRCYTCGAEGHQSSSCPTKTEGNDSGPKPKGRAKAKSAPGTPSSREESRPGNPPARSLTTEPEPQPTPPTSPTTTGEATSSAGTGEMKEVLRDAAQALKSLMSSGSTATSPSSTLEGLQQQLDELKLKALRIKNGAVELRRARRTPLDVRVEEGVPTLIDSGATHILRQPRDDAEMASATRVSVTLANDEKRDLLQAESGAILSTSAETQPILPMAELVSAGCEISWKKGNFKATYLLFAEPLLNDKGPTIASAIQSIVLYLQSLNIPVLRFHSDRAAQLTARPLVQWLHQQAIRTSTSTPGVPQGNGAAESAVKELKLRTRKTLLTSGLEKSFWPVAAKAVASMQRARVLRQVPKMIADFGSKVLVKKRRYAASGALIRLEFEERWSGGVYLGLSDQVADGHLVYVDGTFTHTRSVRDKAKLVDAKEHQPDEDRESGTIGSRGNPDNEGDSSGRGDDVSERVVVAPRVAVRDGISRKIGDCERAGLPPKAWASGVYRHGGVLGVRNSTKDYPFATKVVNLFIQEKLGGQACWSTFSVYRNLNVKKHRDSHNARDKVSYLIPISDFNDGGLWVQLKADEEAEKEGIVILDGERGLVKSFQSEEGNKQVIPFDPRRWHATRQWSGNRLVLAVYNVRGLEKINSFDKIVERLGFQLSRDSSIVEAPKIRKLLGSEGGDS</sequence>
<evidence type="ECO:0000256" key="2">
    <source>
        <dbReference type="SAM" id="MobiDB-lite"/>
    </source>
</evidence>
<keyword evidence="7" id="KW-1185">Reference proteome</keyword>
<dbReference type="GO" id="GO:0008270">
    <property type="term" value="F:zinc ion binding"/>
    <property type="evidence" value="ECO:0007669"/>
    <property type="project" value="UniProtKB-KW"/>
</dbReference>
<protein>
    <recommendedName>
        <fullName evidence="8">Retrovirus-related Pol polyprotein from transposon TNT 1-94</fullName>
    </recommendedName>
</protein>
<dbReference type="GO" id="GO:0015074">
    <property type="term" value="P:DNA integration"/>
    <property type="evidence" value="ECO:0007669"/>
    <property type="project" value="InterPro"/>
</dbReference>
<dbReference type="PROSITE" id="PS50158">
    <property type="entry name" value="ZF_CCHC"/>
    <property type="match status" value="1"/>
</dbReference>
<dbReference type="InterPro" id="IPR036397">
    <property type="entry name" value="RNaseH_sf"/>
</dbReference>
<feature type="compositionally biased region" description="Low complexity" evidence="2">
    <location>
        <begin position="432"/>
        <end position="445"/>
    </location>
</feature>
<dbReference type="InterPro" id="IPR001584">
    <property type="entry name" value="Integrase_cat-core"/>
</dbReference>
<accession>A0A1Q9EWN4</accession>
<feature type="region of interest" description="Disordered" evidence="2">
    <location>
        <begin position="369"/>
        <end position="445"/>
    </location>
</feature>
<organism evidence="6 7">
    <name type="scientific">Symbiodinium microadriaticum</name>
    <name type="common">Dinoflagellate</name>
    <name type="synonym">Zooxanthella microadriatica</name>
    <dbReference type="NCBI Taxonomy" id="2951"/>
    <lineage>
        <taxon>Eukaryota</taxon>
        <taxon>Sar</taxon>
        <taxon>Alveolata</taxon>
        <taxon>Dinophyceae</taxon>
        <taxon>Suessiales</taxon>
        <taxon>Symbiodiniaceae</taxon>
        <taxon>Symbiodinium</taxon>
    </lineage>
</organism>
<dbReference type="SMART" id="SM00343">
    <property type="entry name" value="ZnF_C2HC"/>
    <property type="match status" value="1"/>
</dbReference>
<dbReference type="GO" id="GO:0003676">
    <property type="term" value="F:nucleic acid binding"/>
    <property type="evidence" value="ECO:0007669"/>
    <property type="project" value="InterPro"/>
</dbReference>
<evidence type="ECO:0000259" key="4">
    <source>
        <dbReference type="PROSITE" id="PS50158"/>
    </source>
</evidence>
<dbReference type="InterPro" id="IPR012337">
    <property type="entry name" value="RNaseH-like_sf"/>
</dbReference>
<dbReference type="InterPro" id="IPR000571">
    <property type="entry name" value="Znf_CCCH"/>
</dbReference>
<dbReference type="OrthoDB" id="470585at2759"/>
<dbReference type="InterPro" id="IPR001878">
    <property type="entry name" value="Znf_CCHC"/>
</dbReference>
<proteinExistence type="predicted"/>
<evidence type="ECO:0000259" key="5">
    <source>
        <dbReference type="PROSITE" id="PS50994"/>
    </source>
</evidence>
<dbReference type="EMBL" id="LSRX01000054">
    <property type="protein sequence ID" value="OLQ11773.1"/>
    <property type="molecule type" value="Genomic_DNA"/>
</dbReference>
<feature type="domain" description="C3H1-type" evidence="3">
    <location>
        <begin position="327"/>
        <end position="355"/>
    </location>
</feature>
<feature type="compositionally biased region" description="Polar residues" evidence="2">
    <location>
        <begin position="371"/>
        <end position="380"/>
    </location>
</feature>
<keyword evidence="1" id="KW-0479">Metal-binding</keyword>
<dbReference type="Pfam" id="PF00098">
    <property type="entry name" value="zf-CCHC"/>
    <property type="match status" value="1"/>
</dbReference>
<feature type="region of interest" description="Disordered" evidence="2">
    <location>
        <begin position="273"/>
        <end position="333"/>
    </location>
</feature>
<feature type="domain" description="CCHC-type" evidence="4">
    <location>
        <begin position="362"/>
        <end position="377"/>
    </location>
</feature>
<evidence type="ECO:0000313" key="7">
    <source>
        <dbReference type="Proteomes" id="UP000186817"/>
    </source>
</evidence>
<reference evidence="6 7" key="1">
    <citation type="submission" date="2016-02" db="EMBL/GenBank/DDBJ databases">
        <title>Genome analysis of coral dinoflagellate symbionts highlights evolutionary adaptations to a symbiotic lifestyle.</title>
        <authorList>
            <person name="Aranda M."/>
            <person name="Li Y."/>
            <person name="Liew Y.J."/>
            <person name="Baumgarten S."/>
            <person name="Simakov O."/>
            <person name="Wilson M."/>
            <person name="Piel J."/>
            <person name="Ashoor H."/>
            <person name="Bougouffa S."/>
            <person name="Bajic V.B."/>
            <person name="Ryu T."/>
            <person name="Ravasi T."/>
            <person name="Bayer T."/>
            <person name="Micklem G."/>
            <person name="Kim H."/>
            <person name="Bhak J."/>
            <person name="Lajeunesse T.C."/>
            <person name="Voolstra C.R."/>
        </authorList>
    </citation>
    <scope>NUCLEOTIDE SEQUENCE [LARGE SCALE GENOMIC DNA]</scope>
    <source>
        <strain evidence="6 7">CCMP2467</strain>
    </source>
</reference>
<evidence type="ECO:0000256" key="1">
    <source>
        <dbReference type="PROSITE-ProRule" id="PRU00723"/>
    </source>
</evidence>
<dbReference type="Gene3D" id="3.30.420.10">
    <property type="entry name" value="Ribonuclease H-like superfamily/Ribonuclease H"/>
    <property type="match status" value="1"/>
</dbReference>
<feature type="compositionally biased region" description="Basic and acidic residues" evidence="2">
    <location>
        <begin position="782"/>
        <end position="792"/>
    </location>
</feature>
<dbReference type="PROSITE" id="PS50103">
    <property type="entry name" value="ZF_C3H1"/>
    <property type="match status" value="1"/>
</dbReference>
<dbReference type="AlphaFoldDB" id="A0A1Q9EWN4"/>
<evidence type="ECO:0000259" key="3">
    <source>
        <dbReference type="PROSITE" id="PS50103"/>
    </source>
</evidence>
<gene>
    <name evidence="6" type="ORF">AK812_SmicGene4379</name>
</gene>
<feature type="domain" description="Integrase catalytic" evidence="5">
    <location>
        <begin position="595"/>
        <end position="723"/>
    </location>
</feature>
<comment type="caution">
    <text evidence="6">The sequence shown here is derived from an EMBL/GenBank/DDBJ whole genome shotgun (WGS) entry which is preliminary data.</text>
</comment>
<evidence type="ECO:0000313" key="6">
    <source>
        <dbReference type="EMBL" id="OLQ11773.1"/>
    </source>
</evidence>